<accession>F2UK63</accession>
<name>F2UK63_SALR5</name>
<protein>
    <recommendedName>
        <fullName evidence="6">MYND-type domain-containing protein</fullName>
    </recommendedName>
</protein>
<feature type="region of interest" description="Disordered" evidence="5">
    <location>
        <begin position="1"/>
        <end position="22"/>
    </location>
</feature>
<organism evidence="8">
    <name type="scientific">Salpingoeca rosetta (strain ATCC 50818 / BSB-021)</name>
    <dbReference type="NCBI Taxonomy" id="946362"/>
    <lineage>
        <taxon>Eukaryota</taxon>
        <taxon>Choanoflagellata</taxon>
        <taxon>Craspedida</taxon>
        <taxon>Salpingoecidae</taxon>
        <taxon>Salpingoeca</taxon>
    </lineage>
</organism>
<evidence type="ECO:0000313" key="7">
    <source>
        <dbReference type="EMBL" id="EGD77512.1"/>
    </source>
</evidence>
<feature type="compositionally biased region" description="Polar residues" evidence="5">
    <location>
        <begin position="10"/>
        <end position="22"/>
    </location>
</feature>
<dbReference type="InParanoid" id="F2UK63"/>
<evidence type="ECO:0000256" key="4">
    <source>
        <dbReference type="PROSITE-ProRule" id="PRU00134"/>
    </source>
</evidence>
<sequence length="155" mass="17580">MSEAKPAGPKNTTTDKGQCANTTCTTESTKRCARCKVVFYCSRECQRAHWPKHKADCRLFSQLPEKPNVNEEEEVVKTHHREFRRIVHKYGLDKGDKADLLADFLTDSSQNKSISPDALAEKFDIPRGDASTLLAWVDVALRFKEANLDKPQDKQ</sequence>
<dbReference type="GO" id="GO:0000981">
    <property type="term" value="F:DNA-binding transcription factor activity, RNA polymerase II-specific"/>
    <property type="evidence" value="ECO:0007669"/>
    <property type="project" value="TreeGrafter"/>
</dbReference>
<dbReference type="Gene3D" id="6.10.140.2220">
    <property type="match status" value="1"/>
</dbReference>
<keyword evidence="2 4" id="KW-0863">Zinc-finger</keyword>
<evidence type="ECO:0000256" key="5">
    <source>
        <dbReference type="SAM" id="MobiDB-lite"/>
    </source>
</evidence>
<dbReference type="Proteomes" id="UP000007799">
    <property type="component" value="Unassembled WGS sequence"/>
</dbReference>
<proteinExistence type="predicted"/>
<dbReference type="PANTHER" id="PTHR10237">
    <property type="entry name" value="DEFORMED EPIDERMAL AUTOREGULATORY FACTOR 1 HOMOLOG SUPPRESSIN"/>
    <property type="match status" value="1"/>
</dbReference>
<dbReference type="SUPFAM" id="SSF144232">
    <property type="entry name" value="HIT/MYND zinc finger-like"/>
    <property type="match status" value="1"/>
</dbReference>
<dbReference type="PROSITE" id="PS50865">
    <property type="entry name" value="ZF_MYND_2"/>
    <property type="match status" value="1"/>
</dbReference>
<dbReference type="InterPro" id="IPR002893">
    <property type="entry name" value="Znf_MYND"/>
</dbReference>
<gene>
    <name evidence="7" type="ORF">PTSG_08610</name>
</gene>
<evidence type="ECO:0000313" key="8">
    <source>
        <dbReference type="Proteomes" id="UP000007799"/>
    </source>
</evidence>
<evidence type="ECO:0000256" key="3">
    <source>
        <dbReference type="ARBA" id="ARBA00022833"/>
    </source>
</evidence>
<dbReference type="GO" id="GO:0008270">
    <property type="term" value="F:zinc ion binding"/>
    <property type="evidence" value="ECO:0007669"/>
    <property type="project" value="UniProtKB-KW"/>
</dbReference>
<keyword evidence="3" id="KW-0862">Zinc</keyword>
<keyword evidence="8" id="KW-1185">Reference proteome</keyword>
<evidence type="ECO:0000256" key="2">
    <source>
        <dbReference type="ARBA" id="ARBA00022771"/>
    </source>
</evidence>
<dbReference type="AlphaFoldDB" id="F2UK63"/>
<keyword evidence="1" id="KW-0479">Metal-binding</keyword>
<dbReference type="GO" id="GO:0005634">
    <property type="term" value="C:nucleus"/>
    <property type="evidence" value="ECO:0007669"/>
    <property type="project" value="TreeGrafter"/>
</dbReference>
<dbReference type="EMBL" id="GL832978">
    <property type="protein sequence ID" value="EGD77512.1"/>
    <property type="molecule type" value="Genomic_DNA"/>
</dbReference>
<feature type="domain" description="MYND-type" evidence="6">
    <location>
        <begin position="21"/>
        <end position="57"/>
    </location>
</feature>
<dbReference type="GeneID" id="16070957"/>
<reference evidence="7" key="1">
    <citation type="submission" date="2009-08" db="EMBL/GenBank/DDBJ databases">
        <title>Annotation of Salpingoeca rosetta.</title>
        <authorList>
            <consortium name="The Broad Institute Genome Sequencing Platform"/>
            <person name="Russ C."/>
            <person name="Cuomo C."/>
            <person name="Burger G."/>
            <person name="Gray M.W."/>
            <person name="Holland P.W.H."/>
            <person name="King N."/>
            <person name="Lang F.B.F."/>
            <person name="Roger A.J."/>
            <person name="Ruiz-Trillo I."/>
            <person name="Young S.K."/>
            <person name="Zeng Q."/>
            <person name="Gargeya S."/>
            <person name="Alvarado L."/>
            <person name="Berlin A."/>
            <person name="Chapman S.B."/>
            <person name="Chen Z."/>
            <person name="Freedman E."/>
            <person name="Gellesch M."/>
            <person name="Goldberg J."/>
            <person name="Griggs A."/>
            <person name="Gujja S."/>
            <person name="Heilman E."/>
            <person name="Heiman D."/>
            <person name="Howarth C."/>
            <person name="Mehta T."/>
            <person name="Neiman D."/>
            <person name="Pearson M."/>
            <person name="Roberts A."/>
            <person name="Saif S."/>
            <person name="Shea T."/>
            <person name="Shenoy N."/>
            <person name="Sisk P."/>
            <person name="Stolte C."/>
            <person name="Sykes S."/>
            <person name="White J."/>
            <person name="Yandava C."/>
            <person name="Haas B."/>
            <person name="Nusbaum C."/>
            <person name="Birren B."/>
        </authorList>
    </citation>
    <scope>NUCLEOTIDE SEQUENCE [LARGE SCALE GENOMIC DNA]</scope>
    <source>
        <strain evidence="7">ATCC 50818</strain>
    </source>
</reference>
<dbReference type="eggNOG" id="ENOG502SDQH">
    <property type="taxonomic scope" value="Eukaryota"/>
</dbReference>
<dbReference type="Pfam" id="PF01753">
    <property type="entry name" value="zf-MYND"/>
    <property type="match status" value="1"/>
</dbReference>
<dbReference type="KEGG" id="sre:PTSG_08610"/>
<dbReference type="OrthoDB" id="2844293at2759"/>
<dbReference type="InterPro" id="IPR024119">
    <property type="entry name" value="TF_DEAF-1"/>
</dbReference>
<dbReference type="PANTHER" id="PTHR10237:SF14">
    <property type="entry name" value="MYND-TYPE DOMAIN-CONTAINING PROTEIN"/>
    <property type="match status" value="1"/>
</dbReference>
<dbReference type="RefSeq" id="XP_004990400.1">
    <property type="nucleotide sequence ID" value="XM_004990343.1"/>
</dbReference>
<evidence type="ECO:0000256" key="1">
    <source>
        <dbReference type="ARBA" id="ARBA00022723"/>
    </source>
</evidence>
<evidence type="ECO:0000259" key="6">
    <source>
        <dbReference type="PROSITE" id="PS50865"/>
    </source>
</evidence>